<protein>
    <recommendedName>
        <fullName evidence="3">HIT family protein</fullName>
    </recommendedName>
</protein>
<reference evidence="2" key="1">
    <citation type="submission" date="2017-09" db="EMBL/GenBank/DDBJ databases">
        <title>Depth-based differentiation of microbial function through sediment-hosted aquifers and enrichment of novel symbionts in the deep terrestrial subsurface.</title>
        <authorList>
            <person name="Probst A.J."/>
            <person name="Ladd B."/>
            <person name="Jarett J.K."/>
            <person name="Geller-Mcgrath D.E."/>
            <person name="Sieber C.M.K."/>
            <person name="Emerson J.B."/>
            <person name="Anantharaman K."/>
            <person name="Thomas B.C."/>
            <person name="Malmstrom R."/>
            <person name="Stieglmeier M."/>
            <person name="Klingl A."/>
            <person name="Woyke T."/>
            <person name="Ryan C.M."/>
            <person name="Banfield J.F."/>
        </authorList>
    </citation>
    <scope>NUCLEOTIDE SEQUENCE [LARGE SCALE GENOMIC DNA]</scope>
</reference>
<evidence type="ECO:0008006" key="3">
    <source>
        <dbReference type="Google" id="ProtNLM"/>
    </source>
</evidence>
<sequence>KIVTHYRKVFKDEFVAGIIWGMLVEHAHVQIYPCPRQLHLNWPQGKLPPEKAKKLTRKLSF</sequence>
<name>A0A2M8L5G9_9BACT</name>
<feature type="non-terminal residue" evidence="1">
    <location>
        <position position="1"/>
    </location>
</feature>
<evidence type="ECO:0000313" key="2">
    <source>
        <dbReference type="Proteomes" id="UP000229500"/>
    </source>
</evidence>
<dbReference type="EMBL" id="PFEL01000064">
    <property type="protein sequence ID" value="PJE69079.1"/>
    <property type="molecule type" value="Genomic_DNA"/>
</dbReference>
<accession>A0A2M8L5G9</accession>
<gene>
    <name evidence="1" type="ORF">COU96_01675</name>
</gene>
<proteinExistence type="predicted"/>
<dbReference type="AlphaFoldDB" id="A0A2M8L5G9"/>
<dbReference type="Proteomes" id="UP000229500">
    <property type="component" value="Unassembled WGS sequence"/>
</dbReference>
<organism evidence="1 2">
    <name type="scientific">Candidatus Shapirobacteria bacterium CG10_big_fil_rev_8_21_14_0_10_38_14</name>
    <dbReference type="NCBI Taxonomy" id="1974483"/>
    <lineage>
        <taxon>Bacteria</taxon>
        <taxon>Candidatus Shapironibacteriota</taxon>
    </lineage>
</organism>
<evidence type="ECO:0000313" key="1">
    <source>
        <dbReference type="EMBL" id="PJE69079.1"/>
    </source>
</evidence>
<comment type="caution">
    <text evidence="1">The sequence shown here is derived from an EMBL/GenBank/DDBJ whole genome shotgun (WGS) entry which is preliminary data.</text>
</comment>